<dbReference type="EMBL" id="CP106795">
    <property type="protein sequence ID" value="UXY37012.1"/>
    <property type="molecule type" value="Genomic_DNA"/>
</dbReference>
<proteinExistence type="predicted"/>
<organism evidence="2 3">
    <name type="scientific">Streptomyces albidocamelliae</name>
    <dbReference type="NCBI Taxonomy" id="2981135"/>
    <lineage>
        <taxon>Bacteria</taxon>
        <taxon>Bacillati</taxon>
        <taxon>Actinomycetota</taxon>
        <taxon>Actinomycetes</taxon>
        <taxon>Kitasatosporales</taxon>
        <taxon>Streptomycetaceae</taxon>
        <taxon>Streptomyces</taxon>
    </lineage>
</organism>
<protein>
    <submittedName>
        <fullName evidence="2">MAE_28990/MAE_18760 family HEPN-like nuclease</fullName>
    </submittedName>
</protein>
<dbReference type="Pfam" id="PF18737">
    <property type="entry name" value="HEPN_MAE_28990"/>
    <property type="match status" value="1"/>
</dbReference>
<reference evidence="2" key="1">
    <citation type="submission" date="2022-10" db="EMBL/GenBank/DDBJ databases">
        <authorList>
            <person name="Mo P."/>
        </authorList>
    </citation>
    <scope>NUCLEOTIDE SEQUENCE</scope>
    <source>
        <strain evidence="2">HUAS 14-6</strain>
    </source>
</reference>
<sequence length="220" mass="24930">MRTISELQDSLDADLAWRRSELHSYLGSVRRSNQDSTAQRSLCRAGVPLLYAHWEGYAKHCLSAYIQFVGRRRLTYGELHPGFVAIGLEAEVDSQSGMSATRKMIWRAQALLAKHGERAPIPWRKGVDTQSNLNSERCFDLFALVGLDSSPIQLKARLIDYELLRVRNEIAHGQYLSVDAVAYEELHQEVLMILEFVRNTVSAAAENGAYKRERPKPLES</sequence>
<dbReference type="RefSeq" id="WP_263278444.1">
    <property type="nucleotide sequence ID" value="NZ_CP106795.1"/>
</dbReference>
<gene>
    <name evidence="2" type="ORF">N8I86_21165</name>
</gene>
<evidence type="ECO:0000259" key="1">
    <source>
        <dbReference type="Pfam" id="PF18737"/>
    </source>
</evidence>
<accession>A0ABY6ERK7</accession>
<evidence type="ECO:0000313" key="3">
    <source>
        <dbReference type="Proteomes" id="UP001060733"/>
    </source>
</evidence>
<dbReference type="InterPro" id="IPR040788">
    <property type="entry name" value="HEPN_MAE_28990"/>
</dbReference>
<evidence type="ECO:0000313" key="2">
    <source>
        <dbReference type="EMBL" id="UXY37012.1"/>
    </source>
</evidence>
<name>A0ABY6ERK7_9ACTN</name>
<feature type="domain" description="MAE-28990/MAE-18760-like HEPN" evidence="1">
    <location>
        <begin position="8"/>
        <end position="210"/>
    </location>
</feature>
<keyword evidence="3" id="KW-1185">Reference proteome</keyword>
<dbReference type="Proteomes" id="UP001060733">
    <property type="component" value="Chromosome"/>
</dbReference>